<name>A0A9P4P552_9PLEO</name>
<feature type="region of interest" description="Disordered" evidence="1">
    <location>
        <begin position="103"/>
        <end position="136"/>
    </location>
</feature>
<evidence type="ECO:0000313" key="3">
    <source>
        <dbReference type="Proteomes" id="UP000799764"/>
    </source>
</evidence>
<evidence type="ECO:0000256" key="1">
    <source>
        <dbReference type="SAM" id="MobiDB-lite"/>
    </source>
</evidence>
<sequence length="136" mass="14488">MLRIAYLLSTALVPGSKGRIRHKAAPDGRFRVRVATGCTSFYIPTITIWLPNKACSPSPELARARPLSPALCDFAQPSTRQLFVGGAGNRARIATSSVRLVPGSCSGSAPRKTHVESVEQQVPSTRAATQSEALSQ</sequence>
<dbReference type="AlphaFoldDB" id="A0A9P4P552"/>
<protein>
    <submittedName>
        <fullName evidence="2">Uncharacterized protein</fullName>
    </submittedName>
</protein>
<accession>A0A9P4P552</accession>
<reference evidence="2" key="1">
    <citation type="journal article" date="2020" name="Stud. Mycol.">
        <title>101 Dothideomycetes genomes: a test case for predicting lifestyles and emergence of pathogens.</title>
        <authorList>
            <person name="Haridas S."/>
            <person name="Albert R."/>
            <person name="Binder M."/>
            <person name="Bloem J."/>
            <person name="Labutti K."/>
            <person name="Salamov A."/>
            <person name="Andreopoulos B."/>
            <person name="Baker S."/>
            <person name="Barry K."/>
            <person name="Bills G."/>
            <person name="Bluhm B."/>
            <person name="Cannon C."/>
            <person name="Castanera R."/>
            <person name="Culley D."/>
            <person name="Daum C."/>
            <person name="Ezra D."/>
            <person name="Gonzalez J."/>
            <person name="Henrissat B."/>
            <person name="Kuo A."/>
            <person name="Liang C."/>
            <person name="Lipzen A."/>
            <person name="Lutzoni F."/>
            <person name="Magnuson J."/>
            <person name="Mondo S."/>
            <person name="Nolan M."/>
            <person name="Ohm R."/>
            <person name="Pangilinan J."/>
            <person name="Park H.-J."/>
            <person name="Ramirez L."/>
            <person name="Alfaro M."/>
            <person name="Sun H."/>
            <person name="Tritt A."/>
            <person name="Yoshinaga Y."/>
            <person name="Zwiers L.-H."/>
            <person name="Turgeon B."/>
            <person name="Goodwin S."/>
            <person name="Spatafora J."/>
            <person name="Crous P."/>
            <person name="Grigoriev I."/>
        </authorList>
    </citation>
    <scope>NUCLEOTIDE SEQUENCE</scope>
    <source>
        <strain evidence="2">CBS 690.94</strain>
    </source>
</reference>
<dbReference type="EMBL" id="MU001512">
    <property type="protein sequence ID" value="KAF2438549.1"/>
    <property type="molecule type" value="Genomic_DNA"/>
</dbReference>
<keyword evidence="3" id="KW-1185">Reference proteome</keyword>
<organism evidence="2 3">
    <name type="scientific">Karstenula rhodostoma CBS 690.94</name>
    <dbReference type="NCBI Taxonomy" id="1392251"/>
    <lineage>
        <taxon>Eukaryota</taxon>
        <taxon>Fungi</taxon>
        <taxon>Dikarya</taxon>
        <taxon>Ascomycota</taxon>
        <taxon>Pezizomycotina</taxon>
        <taxon>Dothideomycetes</taxon>
        <taxon>Pleosporomycetidae</taxon>
        <taxon>Pleosporales</taxon>
        <taxon>Massarineae</taxon>
        <taxon>Didymosphaeriaceae</taxon>
        <taxon>Karstenula</taxon>
    </lineage>
</organism>
<comment type="caution">
    <text evidence="2">The sequence shown here is derived from an EMBL/GenBank/DDBJ whole genome shotgun (WGS) entry which is preliminary data.</text>
</comment>
<gene>
    <name evidence="2" type="ORF">P171DRAFT_162979</name>
</gene>
<feature type="compositionally biased region" description="Polar residues" evidence="1">
    <location>
        <begin position="118"/>
        <end position="136"/>
    </location>
</feature>
<evidence type="ECO:0000313" key="2">
    <source>
        <dbReference type="EMBL" id="KAF2438549.1"/>
    </source>
</evidence>
<dbReference type="Proteomes" id="UP000799764">
    <property type="component" value="Unassembled WGS sequence"/>
</dbReference>
<proteinExistence type="predicted"/>